<feature type="transmembrane region" description="Helical" evidence="7">
    <location>
        <begin position="145"/>
        <end position="170"/>
    </location>
</feature>
<evidence type="ECO:0000259" key="8">
    <source>
        <dbReference type="PROSITE" id="PS50928"/>
    </source>
</evidence>
<protein>
    <submittedName>
        <fullName evidence="9">Peptide/nickel transport system permease protein</fullName>
    </submittedName>
</protein>
<reference evidence="9 10" key="1">
    <citation type="submission" date="2020-08" db="EMBL/GenBank/DDBJ databases">
        <title>Genomic Encyclopedia of Type Strains, Phase IV (KMG-IV): sequencing the most valuable type-strain genomes for metagenomic binning, comparative biology and taxonomic classification.</title>
        <authorList>
            <person name="Goeker M."/>
        </authorList>
    </citation>
    <scope>NUCLEOTIDE SEQUENCE [LARGE SCALE GENOMIC DNA]</scope>
    <source>
        <strain evidence="9 10">DSM 11590</strain>
    </source>
</reference>
<comment type="similarity">
    <text evidence="7">Belongs to the binding-protein-dependent transport system permease family.</text>
</comment>
<keyword evidence="3" id="KW-1003">Cell membrane</keyword>
<dbReference type="GO" id="GO:0071916">
    <property type="term" value="F:dipeptide transmembrane transporter activity"/>
    <property type="evidence" value="ECO:0007669"/>
    <property type="project" value="TreeGrafter"/>
</dbReference>
<keyword evidence="2 7" id="KW-0813">Transport</keyword>
<feature type="domain" description="ABC transmembrane type-1" evidence="8">
    <location>
        <begin position="108"/>
        <end position="309"/>
    </location>
</feature>
<dbReference type="PANTHER" id="PTHR43163:SF6">
    <property type="entry name" value="DIPEPTIDE TRANSPORT SYSTEM PERMEASE PROTEIN DPPB-RELATED"/>
    <property type="match status" value="1"/>
</dbReference>
<dbReference type="Pfam" id="PF00528">
    <property type="entry name" value="BPD_transp_1"/>
    <property type="match status" value="1"/>
</dbReference>
<dbReference type="InterPro" id="IPR045621">
    <property type="entry name" value="BPD_transp_1_N"/>
</dbReference>
<dbReference type="InterPro" id="IPR000515">
    <property type="entry name" value="MetI-like"/>
</dbReference>
<feature type="transmembrane region" description="Helical" evidence="7">
    <location>
        <begin position="112"/>
        <end position="133"/>
    </location>
</feature>
<evidence type="ECO:0000256" key="1">
    <source>
        <dbReference type="ARBA" id="ARBA00004651"/>
    </source>
</evidence>
<accession>A0A7X0DM76</accession>
<dbReference type="PANTHER" id="PTHR43163">
    <property type="entry name" value="DIPEPTIDE TRANSPORT SYSTEM PERMEASE PROTEIN DPPB-RELATED"/>
    <property type="match status" value="1"/>
</dbReference>
<comment type="caution">
    <text evidence="9">The sequence shown here is derived from an EMBL/GenBank/DDBJ whole genome shotgun (WGS) entry which is preliminary data.</text>
</comment>
<dbReference type="PROSITE" id="PS50928">
    <property type="entry name" value="ABC_TM1"/>
    <property type="match status" value="1"/>
</dbReference>
<sequence length="319" mass="32902">MGALINGPLPRLLLARAGQAVLVAVMVGVLTFVLVRALPGDMAYRIAAGRYGFDWVSTAAAEAVRQDLGLDQPAPLALLAWLWDLLRLDLGQSLVTGQTVAEEVGHQFGHSLLLAASAAGLSLLIGPPLGALAGLRPGGVLDRGLLLVAVLMRSVPPFTVGVVLILLLSVQARLLPAAGSGSLAHTILPMLTLALCLAAVSARVSRDAVAGVTASAFYTFGRTKGLGGGLVFWRHGLRNAGVPVLTYFGVQFVGLVEGMVVIETLFAWPGIGHALVHAVVARDVPMIQGAALAMGLFVVAMNTVIDVVCALLDPRGGPS</sequence>
<evidence type="ECO:0000256" key="3">
    <source>
        <dbReference type="ARBA" id="ARBA00022475"/>
    </source>
</evidence>
<gene>
    <name evidence="9" type="ORF">FHS48_000273</name>
</gene>
<dbReference type="InterPro" id="IPR035906">
    <property type="entry name" value="MetI-like_sf"/>
</dbReference>
<keyword evidence="5 7" id="KW-1133">Transmembrane helix</keyword>
<evidence type="ECO:0000256" key="2">
    <source>
        <dbReference type="ARBA" id="ARBA00022448"/>
    </source>
</evidence>
<evidence type="ECO:0000256" key="5">
    <source>
        <dbReference type="ARBA" id="ARBA00022989"/>
    </source>
</evidence>
<dbReference type="GO" id="GO:0005886">
    <property type="term" value="C:plasma membrane"/>
    <property type="evidence" value="ECO:0007669"/>
    <property type="project" value="UniProtKB-SubCell"/>
</dbReference>
<feature type="transmembrane region" description="Helical" evidence="7">
    <location>
        <begin position="182"/>
        <end position="202"/>
    </location>
</feature>
<comment type="subcellular location">
    <subcellularLocation>
        <location evidence="1 7">Cell membrane</location>
        <topology evidence="1 7">Multi-pass membrane protein</topology>
    </subcellularLocation>
</comment>
<dbReference type="EMBL" id="JACIIX010000001">
    <property type="protein sequence ID" value="MBB6208892.1"/>
    <property type="molecule type" value="Genomic_DNA"/>
</dbReference>
<dbReference type="SUPFAM" id="SSF161098">
    <property type="entry name" value="MetI-like"/>
    <property type="match status" value="1"/>
</dbReference>
<name>A0A7X0DM76_NOVIT</name>
<proteinExistence type="inferred from homology"/>
<evidence type="ECO:0000313" key="9">
    <source>
        <dbReference type="EMBL" id="MBB6208892.1"/>
    </source>
</evidence>
<evidence type="ECO:0000256" key="6">
    <source>
        <dbReference type="ARBA" id="ARBA00023136"/>
    </source>
</evidence>
<feature type="transmembrane region" description="Helical" evidence="7">
    <location>
        <begin position="291"/>
        <end position="312"/>
    </location>
</feature>
<dbReference type="CDD" id="cd06261">
    <property type="entry name" value="TM_PBP2"/>
    <property type="match status" value="1"/>
</dbReference>
<keyword evidence="6 7" id="KW-0472">Membrane</keyword>
<evidence type="ECO:0000256" key="4">
    <source>
        <dbReference type="ARBA" id="ARBA00022692"/>
    </source>
</evidence>
<organism evidence="9 10">
    <name type="scientific">Novispirillum itersonii</name>
    <name type="common">Aquaspirillum itersonii</name>
    <dbReference type="NCBI Taxonomy" id="189"/>
    <lineage>
        <taxon>Bacteria</taxon>
        <taxon>Pseudomonadati</taxon>
        <taxon>Pseudomonadota</taxon>
        <taxon>Alphaproteobacteria</taxon>
        <taxon>Rhodospirillales</taxon>
        <taxon>Novispirillaceae</taxon>
        <taxon>Novispirillum</taxon>
    </lineage>
</organism>
<dbReference type="RefSeq" id="WP_184260464.1">
    <property type="nucleotide sequence ID" value="NZ_JACIIX010000001.1"/>
</dbReference>
<evidence type="ECO:0000313" key="10">
    <source>
        <dbReference type="Proteomes" id="UP000544872"/>
    </source>
</evidence>
<dbReference type="Pfam" id="PF19300">
    <property type="entry name" value="BPD_transp_1_N"/>
    <property type="match status" value="1"/>
</dbReference>
<dbReference type="AlphaFoldDB" id="A0A7X0DM76"/>
<dbReference type="Proteomes" id="UP000544872">
    <property type="component" value="Unassembled WGS sequence"/>
</dbReference>
<dbReference type="Gene3D" id="1.10.3720.10">
    <property type="entry name" value="MetI-like"/>
    <property type="match status" value="1"/>
</dbReference>
<keyword evidence="10" id="KW-1185">Reference proteome</keyword>
<evidence type="ECO:0000256" key="7">
    <source>
        <dbReference type="RuleBase" id="RU363032"/>
    </source>
</evidence>
<feature type="transmembrane region" description="Helical" evidence="7">
    <location>
        <begin position="245"/>
        <end position="271"/>
    </location>
</feature>
<feature type="transmembrane region" description="Helical" evidence="7">
    <location>
        <begin position="12"/>
        <end position="35"/>
    </location>
</feature>
<keyword evidence="4 7" id="KW-0812">Transmembrane</keyword>